<name>A0A1M6LKV1_9BACT</name>
<gene>
    <name evidence="12" type="ORF">SAMN05444280_12730</name>
</gene>
<dbReference type="Gene3D" id="3.40.50.300">
    <property type="entry name" value="P-loop containing nucleotide triphosphate hydrolases"/>
    <property type="match status" value="2"/>
</dbReference>
<organism evidence="12 13">
    <name type="scientific">Tangfeifania diversioriginum</name>
    <dbReference type="NCBI Taxonomy" id="1168035"/>
    <lineage>
        <taxon>Bacteria</taxon>
        <taxon>Pseudomonadati</taxon>
        <taxon>Bacteroidota</taxon>
        <taxon>Bacteroidia</taxon>
        <taxon>Marinilabiliales</taxon>
        <taxon>Prolixibacteraceae</taxon>
        <taxon>Tangfeifania</taxon>
    </lineage>
</organism>
<dbReference type="RefSeq" id="WP_073171684.1">
    <property type="nucleotide sequence ID" value="NZ_FQZE01000027.1"/>
</dbReference>
<evidence type="ECO:0000256" key="6">
    <source>
        <dbReference type="ARBA" id="ARBA00022840"/>
    </source>
</evidence>
<dbReference type="GO" id="GO:0005524">
    <property type="term" value="F:ATP binding"/>
    <property type="evidence" value="ECO:0007669"/>
    <property type="project" value="UniProtKB-KW"/>
</dbReference>
<dbReference type="GO" id="GO:0009432">
    <property type="term" value="P:SOS response"/>
    <property type="evidence" value="ECO:0007669"/>
    <property type="project" value="TreeGrafter"/>
</dbReference>
<dbReference type="GO" id="GO:0043590">
    <property type="term" value="C:bacterial nucleoid"/>
    <property type="evidence" value="ECO:0007669"/>
    <property type="project" value="TreeGrafter"/>
</dbReference>
<dbReference type="SUPFAM" id="SSF52540">
    <property type="entry name" value="P-loop containing nucleoside triphosphate hydrolases"/>
    <property type="match status" value="2"/>
</dbReference>
<evidence type="ECO:0000256" key="9">
    <source>
        <dbReference type="PIRNR" id="PIRNR003128"/>
    </source>
</evidence>
<evidence type="ECO:0000256" key="5">
    <source>
        <dbReference type="ARBA" id="ARBA00022763"/>
    </source>
</evidence>
<comment type="similarity">
    <text evidence="2 9">Belongs to the RecN family.</text>
</comment>
<keyword evidence="4" id="KW-0547">Nucleotide-binding</keyword>
<evidence type="ECO:0000256" key="7">
    <source>
        <dbReference type="ARBA" id="ARBA00023204"/>
    </source>
</evidence>
<evidence type="ECO:0000256" key="4">
    <source>
        <dbReference type="ARBA" id="ARBA00022741"/>
    </source>
</evidence>
<dbReference type="GO" id="GO:0006281">
    <property type="term" value="P:DNA repair"/>
    <property type="evidence" value="ECO:0007669"/>
    <property type="project" value="UniProtKB-KW"/>
</dbReference>
<dbReference type="PANTHER" id="PTHR11059:SF0">
    <property type="entry name" value="DNA REPAIR PROTEIN RECN"/>
    <property type="match status" value="1"/>
</dbReference>
<evidence type="ECO:0000256" key="1">
    <source>
        <dbReference type="ARBA" id="ARBA00003618"/>
    </source>
</evidence>
<keyword evidence="7 9" id="KW-0234">DNA repair</keyword>
<evidence type="ECO:0000256" key="10">
    <source>
        <dbReference type="SAM" id="Coils"/>
    </source>
</evidence>
<dbReference type="EMBL" id="FQZE01000027">
    <property type="protein sequence ID" value="SHJ71800.1"/>
    <property type="molecule type" value="Genomic_DNA"/>
</dbReference>
<keyword evidence="5 9" id="KW-0227">DNA damage</keyword>
<reference evidence="12 13" key="1">
    <citation type="submission" date="2016-11" db="EMBL/GenBank/DDBJ databases">
        <authorList>
            <person name="Jaros S."/>
            <person name="Januszkiewicz K."/>
            <person name="Wedrychowicz H."/>
        </authorList>
    </citation>
    <scope>NUCLEOTIDE SEQUENCE [LARGE SCALE GENOMIC DNA]</scope>
    <source>
        <strain evidence="12 13">DSM 27063</strain>
    </source>
</reference>
<feature type="domain" description="RecF/RecN/SMC N-terminal" evidence="11">
    <location>
        <begin position="2"/>
        <end position="509"/>
    </location>
</feature>
<comment type="function">
    <text evidence="1 9">May be involved in recombinational repair of damaged DNA.</text>
</comment>
<evidence type="ECO:0000256" key="3">
    <source>
        <dbReference type="ARBA" id="ARBA00021315"/>
    </source>
</evidence>
<evidence type="ECO:0000259" key="11">
    <source>
        <dbReference type="Pfam" id="PF02463"/>
    </source>
</evidence>
<dbReference type="Pfam" id="PF02463">
    <property type="entry name" value="SMC_N"/>
    <property type="match status" value="1"/>
</dbReference>
<keyword evidence="6" id="KW-0067">ATP-binding</keyword>
<proteinExistence type="inferred from homology"/>
<dbReference type="InterPro" id="IPR003395">
    <property type="entry name" value="RecF/RecN/SMC_N"/>
</dbReference>
<dbReference type="PIRSF" id="PIRSF003128">
    <property type="entry name" value="RecN"/>
    <property type="match status" value="1"/>
</dbReference>
<protein>
    <recommendedName>
        <fullName evidence="3 9">DNA repair protein RecN</fullName>
    </recommendedName>
    <alternativeName>
        <fullName evidence="8 9">Recombination protein N</fullName>
    </alternativeName>
</protein>
<accession>A0A1M6LKV1</accession>
<evidence type="ECO:0000313" key="13">
    <source>
        <dbReference type="Proteomes" id="UP000184050"/>
    </source>
</evidence>
<dbReference type="STRING" id="1168035.SAMN05444280_12730"/>
<dbReference type="AlphaFoldDB" id="A0A1M6LKV1"/>
<dbReference type="OrthoDB" id="9806954at2"/>
<evidence type="ECO:0000313" key="12">
    <source>
        <dbReference type="EMBL" id="SHJ71800.1"/>
    </source>
</evidence>
<feature type="coiled-coil region" evidence="10">
    <location>
        <begin position="158"/>
        <end position="219"/>
    </location>
</feature>
<dbReference type="PANTHER" id="PTHR11059">
    <property type="entry name" value="DNA REPAIR PROTEIN RECN"/>
    <property type="match status" value="1"/>
</dbReference>
<dbReference type="Proteomes" id="UP000184050">
    <property type="component" value="Unassembled WGS sequence"/>
</dbReference>
<dbReference type="GO" id="GO:0006310">
    <property type="term" value="P:DNA recombination"/>
    <property type="evidence" value="ECO:0007669"/>
    <property type="project" value="InterPro"/>
</dbReference>
<dbReference type="CDD" id="cd03241">
    <property type="entry name" value="ABC_RecN"/>
    <property type="match status" value="2"/>
</dbReference>
<keyword evidence="13" id="KW-1185">Reference proteome</keyword>
<dbReference type="InterPro" id="IPR027417">
    <property type="entry name" value="P-loop_NTPase"/>
</dbReference>
<dbReference type="NCBIfam" id="TIGR00634">
    <property type="entry name" value="recN"/>
    <property type="match status" value="1"/>
</dbReference>
<feature type="coiled-coil region" evidence="10">
    <location>
        <begin position="254"/>
        <end position="281"/>
    </location>
</feature>
<evidence type="ECO:0000256" key="8">
    <source>
        <dbReference type="ARBA" id="ARBA00033408"/>
    </source>
</evidence>
<keyword evidence="10" id="KW-0175">Coiled coil</keyword>
<feature type="coiled-coil region" evidence="10">
    <location>
        <begin position="328"/>
        <end position="366"/>
    </location>
</feature>
<dbReference type="InterPro" id="IPR004604">
    <property type="entry name" value="DNA_recomb/repair_RecN"/>
</dbReference>
<evidence type="ECO:0000256" key="2">
    <source>
        <dbReference type="ARBA" id="ARBA00009441"/>
    </source>
</evidence>
<sequence>MLTKLTVNNYALITRLEVEFHSGLNSVTGETGAGKSIILGALGLILGNRADLSALKNSDEKCIVEGTFRIGQYKLEPFFEKYDLDYDTATILRREITPSGKSRAFINDTPVTLKVIRELGLQLIDIHSQHQNLELGNQKFQLNLVDTVAGSGKILGEYKKLYTEFINLQKELKEVTEKSEKAAADLDYFQFQFEQLEEAGLQENEQEELEAELEKLTHAGEIKGAFLEVQQLLDGEQFSVIQNLKEGYKRISAIQDFMNELEELARRLESCQIELEDILDEAEMLAGKIEHDPVRIEQVNERLNLIYSLQQKHHVATVGELLELKNSFEEKIAQVTGYDDEIKKLEKELADTREQLQKKAAELSSVRKGSFRKIESSVLADLKQLGMPKSKFTVQHETLSEFTPSGIDSVAFHFSANSDVKPAEISRIASGGEMSRLMLAIKNLLRTSKALPTVIFDEIDSGVSGEIALKMGTILKAFSASTQIINITHLPQIAAKGDAHFVVYKYEEGGKTFTSVKQLEEKDRVEELAKMVGGETVTKSTLITARELLKN</sequence>